<dbReference type="AlphaFoldDB" id="A0A934TZE6"/>
<gene>
    <name evidence="1" type="ORF">JKK62_02535</name>
</gene>
<feature type="non-terminal residue" evidence="1">
    <location>
        <position position="1"/>
    </location>
</feature>
<evidence type="ECO:0000313" key="2">
    <source>
        <dbReference type="Proteomes" id="UP000633365"/>
    </source>
</evidence>
<proteinExistence type="predicted"/>
<sequence>YSYPAGEEVELKWGDAWCVSAGEMYNWVKESEGVTDWTERFHQVLGVPTSKNYNTVTALWVDPGVLNRPAYVTDITAPMTNTYQPTGNE</sequence>
<dbReference type="EMBL" id="JAEQMG010000039">
    <property type="protein sequence ID" value="MBK6087535.1"/>
    <property type="molecule type" value="Genomic_DNA"/>
</dbReference>
<evidence type="ECO:0000313" key="1">
    <source>
        <dbReference type="EMBL" id="MBK6087535.1"/>
    </source>
</evidence>
<dbReference type="Proteomes" id="UP000633365">
    <property type="component" value="Unassembled WGS sequence"/>
</dbReference>
<name>A0A934TZE6_9FIRM</name>
<accession>A0A934TZE6</accession>
<protein>
    <submittedName>
        <fullName evidence="1">Uncharacterized protein</fullName>
    </submittedName>
</protein>
<reference evidence="1" key="1">
    <citation type="submission" date="2021-01" db="EMBL/GenBank/DDBJ databases">
        <title>Genome public.</title>
        <authorList>
            <person name="Liu C."/>
            <person name="Sun Q."/>
        </authorList>
    </citation>
    <scope>NUCLEOTIDE SEQUENCE</scope>
    <source>
        <strain evidence="1">M6</strain>
    </source>
</reference>
<keyword evidence="2" id="KW-1185">Reference proteome</keyword>
<organism evidence="1 2">
    <name type="scientific">Ruminococcus difficilis</name>
    <dbReference type="NCBI Taxonomy" id="2763069"/>
    <lineage>
        <taxon>Bacteria</taxon>
        <taxon>Bacillati</taxon>
        <taxon>Bacillota</taxon>
        <taxon>Clostridia</taxon>
        <taxon>Eubacteriales</taxon>
        <taxon>Oscillospiraceae</taxon>
        <taxon>Ruminococcus</taxon>
    </lineage>
</organism>
<comment type="caution">
    <text evidence="1">The sequence shown here is derived from an EMBL/GenBank/DDBJ whole genome shotgun (WGS) entry which is preliminary data.</text>
</comment>